<protein>
    <submittedName>
        <fullName evidence="1">Uncharacterized protein</fullName>
    </submittedName>
</protein>
<dbReference type="OrthoDB" id="2939044at2"/>
<dbReference type="Proteomes" id="UP000050398">
    <property type="component" value="Unassembled WGS sequence"/>
</dbReference>
<accession>A0A0P6VZ57</accession>
<dbReference type="RefSeq" id="WP_060673613.1">
    <property type="nucleotide sequence ID" value="NZ_LIXZ01000015.1"/>
</dbReference>
<gene>
    <name evidence="1" type="ORF">AM506_16710</name>
</gene>
<reference evidence="1 2" key="1">
    <citation type="submission" date="2015-08" db="EMBL/GenBank/DDBJ databases">
        <title>Draft Genome Sequence of Bacillus vietnamensis UCD-SED5.</title>
        <authorList>
            <person name="Lee R.D."/>
            <person name="Jospin G."/>
            <person name="Lang J.M."/>
            <person name="Coil D.A."/>
            <person name="Eisen J.A."/>
        </authorList>
    </citation>
    <scope>NUCLEOTIDE SEQUENCE [LARGE SCALE GENOMIC DNA]</scope>
    <source>
        <strain evidence="1 2">UCD-SED5</strain>
    </source>
</reference>
<dbReference type="EMBL" id="LIXZ01000015">
    <property type="protein sequence ID" value="KPL58492.1"/>
    <property type="molecule type" value="Genomic_DNA"/>
</dbReference>
<organism evidence="1 2">
    <name type="scientific">Rossellomorea vietnamensis</name>
    <dbReference type="NCBI Taxonomy" id="218284"/>
    <lineage>
        <taxon>Bacteria</taxon>
        <taxon>Bacillati</taxon>
        <taxon>Bacillota</taxon>
        <taxon>Bacilli</taxon>
        <taxon>Bacillales</taxon>
        <taxon>Bacillaceae</taxon>
        <taxon>Rossellomorea</taxon>
    </lineage>
</organism>
<proteinExistence type="predicted"/>
<dbReference type="PATRIC" id="fig|218284.4.peg.1551"/>
<comment type="caution">
    <text evidence="1">The sequence shown here is derived from an EMBL/GenBank/DDBJ whole genome shotgun (WGS) entry which is preliminary data.</text>
</comment>
<sequence length="72" mass="8339">MKKLQLLIALPSILLLSVALFFHIDFLFYLSLVGIFLAMMIKQFRMRGQMYEMRHPDGVDEDSTEIDVSGED</sequence>
<name>A0A0P6VZ57_9BACI</name>
<evidence type="ECO:0000313" key="2">
    <source>
        <dbReference type="Proteomes" id="UP000050398"/>
    </source>
</evidence>
<evidence type="ECO:0000313" key="1">
    <source>
        <dbReference type="EMBL" id="KPL58492.1"/>
    </source>
</evidence>
<dbReference type="AlphaFoldDB" id="A0A0P6VZ57"/>